<dbReference type="InterPro" id="IPR050872">
    <property type="entry name" value="PPR_P_subfamily"/>
</dbReference>
<keyword evidence="2" id="KW-0677">Repeat</keyword>
<dbReference type="EMBL" id="JAUUTY010000004">
    <property type="protein sequence ID" value="KAK1646190.1"/>
    <property type="molecule type" value="Genomic_DNA"/>
</dbReference>
<dbReference type="InterPro" id="IPR002885">
    <property type="entry name" value="PPR_rpt"/>
</dbReference>
<dbReference type="PANTHER" id="PTHR46128:SF358">
    <property type="entry name" value="TETRATRICOPEPTIDE REPEAT (TPR)-LIKE SUPERFAMILY PROTEIN"/>
    <property type="match status" value="1"/>
</dbReference>
<reference evidence="5" key="1">
    <citation type="submission" date="2023-07" db="EMBL/GenBank/DDBJ databases">
        <title>A chromosome-level genome assembly of Lolium multiflorum.</title>
        <authorList>
            <person name="Chen Y."/>
            <person name="Copetti D."/>
            <person name="Kolliker R."/>
            <person name="Studer B."/>
        </authorList>
    </citation>
    <scope>NUCLEOTIDE SEQUENCE</scope>
    <source>
        <strain evidence="5">02402/16</strain>
        <tissue evidence="5">Leaf</tissue>
    </source>
</reference>
<feature type="repeat" description="PPR" evidence="4">
    <location>
        <begin position="122"/>
        <end position="156"/>
    </location>
</feature>
<dbReference type="PANTHER" id="PTHR46128">
    <property type="entry name" value="MITOCHONDRIAL GROUP I INTRON SPLICING FACTOR CCM1"/>
    <property type="match status" value="1"/>
</dbReference>
<dbReference type="AlphaFoldDB" id="A0AAD8W8R1"/>
<feature type="repeat" description="PPR" evidence="4">
    <location>
        <begin position="194"/>
        <end position="228"/>
    </location>
</feature>
<feature type="repeat" description="PPR" evidence="4">
    <location>
        <begin position="159"/>
        <end position="193"/>
    </location>
</feature>
<dbReference type="PROSITE" id="PS51375">
    <property type="entry name" value="PPR"/>
    <property type="match status" value="3"/>
</dbReference>
<sequence length="232" mass="26116">MLVLISTAPEPNGLARPLDLVRARSGRQPFAGWWPCRLHYIEWWGQWHRSRGCPEMPLAPPDNPPIRVVQCRREAPPPRPRTAVLAMSRSASSSSSKNKVNAHRLSLYRHRSYTYRSSDYNNATSYNTIIKSLCEDSTSQRALDLLRTVSKEGCGCFPDVVAYSTVIHGFFKEGEIGKACDLLHETIQQGIVPNVVTYISVIDALCKARAMDKSELFLKQMVDNNVQLNNVT</sequence>
<dbReference type="Proteomes" id="UP001231189">
    <property type="component" value="Unassembled WGS sequence"/>
</dbReference>
<evidence type="ECO:0000313" key="6">
    <source>
        <dbReference type="Proteomes" id="UP001231189"/>
    </source>
</evidence>
<organism evidence="5 6">
    <name type="scientific">Lolium multiflorum</name>
    <name type="common">Italian ryegrass</name>
    <name type="synonym">Lolium perenne subsp. multiflorum</name>
    <dbReference type="NCBI Taxonomy" id="4521"/>
    <lineage>
        <taxon>Eukaryota</taxon>
        <taxon>Viridiplantae</taxon>
        <taxon>Streptophyta</taxon>
        <taxon>Embryophyta</taxon>
        <taxon>Tracheophyta</taxon>
        <taxon>Spermatophyta</taxon>
        <taxon>Magnoliopsida</taxon>
        <taxon>Liliopsida</taxon>
        <taxon>Poales</taxon>
        <taxon>Poaceae</taxon>
        <taxon>BOP clade</taxon>
        <taxon>Pooideae</taxon>
        <taxon>Poodae</taxon>
        <taxon>Poeae</taxon>
        <taxon>Poeae Chloroplast Group 2 (Poeae type)</taxon>
        <taxon>Loliodinae</taxon>
        <taxon>Loliinae</taxon>
        <taxon>Lolium</taxon>
    </lineage>
</organism>
<dbReference type="Gene3D" id="1.25.40.10">
    <property type="entry name" value="Tetratricopeptide repeat domain"/>
    <property type="match status" value="1"/>
</dbReference>
<evidence type="ECO:0008006" key="7">
    <source>
        <dbReference type="Google" id="ProtNLM"/>
    </source>
</evidence>
<dbReference type="InterPro" id="IPR011990">
    <property type="entry name" value="TPR-like_helical_dom_sf"/>
</dbReference>
<dbReference type="Pfam" id="PF13041">
    <property type="entry name" value="PPR_2"/>
    <property type="match status" value="1"/>
</dbReference>
<keyword evidence="6" id="KW-1185">Reference proteome</keyword>
<keyword evidence="3" id="KW-0809">Transit peptide</keyword>
<proteinExistence type="inferred from homology"/>
<comment type="similarity">
    <text evidence="1">Belongs to the PPR family. P subfamily.</text>
</comment>
<protein>
    <recommendedName>
        <fullName evidence="7">Pentatricopeptide repeat-containing protein</fullName>
    </recommendedName>
</protein>
<gene>
    <name evidence="5" type="ORF">QYE76_063995</name>
</gene>
<evidence type="ECO:0000256" key="2">
    <source>
        <dbReference type="ARBA" id="ARBA00022737"/>
    </source>
</evidence>
<evidence type="ECO:0000313" key="5">
    <source>
        <dbReference type="EMBL" id="KAK1646190.1"/>
    </source>
</evidence>
<dbReference type="NCBIfam" id="TIGR00756">
    <property type="entry name" value="PPR"/>
    <property type="match status" value="2"/>
</dbReference>
<dbReference type="Pfam" id="PF01535">
    <property type="entry name" value="PPR"/>
    <property type="match status" value="1"/>
</dbReference>
<name>A0AAD8W8R1_LOLMU</name>
<evidence type="ECO:0000256" key="1">
    <source>
        <dbReference type="ARBA" id="ARBA00007626"/>
    </source>
</evidence>
<evidence type="ECO:0000256" key="3">
    <source>
        <dbReference type="ARBA" id="ARBA00022946"/>
    </source>
</evidence>
<evidence type="ECO:0000256" key="4">
    <source>
        <dbReference type="PROSITE-ProRule" id="PRU00708"/>
    </source>
</evidence>
<accession>A0AAD8W8R1</accession>
<comment type="caution">
    <text evidence="5">The sequence shown here is derived from an EMBL/GenBank/DDBJ whole genome shotgun (WGS) entry which is preliminary data.</text>
</comment>